<evidence type="ECO:0000256" key="1">
    <source>
        <dbReference type="ARBA" id="ARBA00000707"/>
    </source>
</evidence>
<evidence type="ECO:0000256" key="4">
    <source>
        <dbReference type="ARBA" id="ARBA00022786"/>
    </source>
</evidence>
<accession>A0A553HU89</accession>
<evidence type="ECO:0000313" key="11">
    <source>
        <dbReference type="EMBL" id="TRX91504.1"/>
    </source>
</evidence>
<comment type="caution">
    <text evidence="11">The sequence shown here is derived from an EMBL/GenBank/DDBJ whole genome shotgun (WGS) entry which is preliminary data.</text>
</comment>
<evidence type="ECO:0000259" key="8">
    <source>
        <dbReference type="Pfam" id="PF12340"/>
    </source>
</evidence>
<dbReference type="GO" id="GO:0004843">
    <property type="term" value="F:cysteine-type deubiquitinase activity"/>
    <property type="evidence" value="ECO:0007669"/>
    <property type="project" value="UniProtKB-EC"/>
</dbReference>
<dbReference type="PANTHER" id="PTHR13367:SF34">
    <property type="match status" value="1"/>
</dbReference>
<keyword evidence="6" id="KW-0788">Thiol protease</keyword>
<dbReference type="Pfam" id="PF12359">
    <property type="entry name" value="DUF3645"/>
    <property type="match status" value="1"/>
</dbReference>
<evidence type="ECO:0000259" key="9">
    <source>
        <dbReference type="Pfam" id="PF12359"/>
    </source>
</evidence>
<dbReference type="GO" id="GO:0006508">
    <property type="term" value="P:proteolysis"/>
    <property type="evidence" value="ECO:0007669"/>
    <property type="project" value="UniProtKB-KW"/>
</dbReference>
<evidence type="ECO:0000256" key="6">
    <source>
        <dbReference type="ARBA" id="ARBA00022807"/>
    </source>
</evidence>
<sequence>MATNSDTLLYIFNHLFLPSKLPQQDDFTAQRESSLLSITIEGLIAWKNCTEPAHHGQADKAISTIHNMRQAFSATDGHLNQNEVSSNAIPLYVREQNAGVLIGRHDHRIFFEVFEVSPTNEATMTTKGRLRRSFPGAGVILSESDLQQGRFRETIAHTLTDMSRHPVEAMQPKAKKAGNTLHEDRDSNHPGMVSELLIGFLRSIGQAMESPVIAKNIRDDVLWDHARSPWRRSPSWLIVRVALQLGFSRESTPTEADTVYKEAMLFILSYVLTLATRQSLSSEVLYSMSAKLARRLLKIGQAVSDKVLLYVREAMTSAHAKLSEQWSVVQKQDAPVIALAELSNLDFVSDCYVAIPGLDDHIRWMGVRQQARFPAAFQPISTLMTFSSHVLPQLPPQFTNESKNDAIANLEAFEAWVALYCQQWIQDDRLTPCNDLGSLIAAYHNLALPYYSKNPEALSAMLLTIFELWVACDMAAVNLCPLLSQYDPGIPCDVLQNLLLPFASEMKRLHLVEQYLVHRSSSAQFPPTSLYYDLDTPECFPVRYFDISEDHERTYQKIIDDARMKKQRKLDELHDLKMKHSNLIACYNGLECEYESVLVDLINGYSELQHKSSCAKCGYADEAANLRIDIHEWPLPQSSTKAKSIIFELRIPPFFQSWRQATFYVLRDVIGMQYSVKSSARCCYALASDPHLPSGPSNSSHIGLLSEEKPQVVTHRRAQQVSTATESSVCLNNGLNYRYFDSKVDQFVQLFEPTRKVLEMCTYNLPSRSQSLQKYLLRPANLPNGPGSNVALAIQSETPIHMSVEEARDLALLPLGHHIQLYNILVQLAAPSLDFRKDETAIFVLQCLYQSGPPGDTPLRASHAIIDDEGFAFSMLENITTAWNRVKENWESAQALGVFSAITTRLLSLTSSEKVRQRCLKLLRTLRTGAFAWVELLRDKSHEAATQDDNMFFRSKSVEIALICASCFDVEECHLSKILASVPDASIFVHCSILIQEGKPIYDSDSELTLVCLSLRFRRLLYRSLHILSTSHSGISDAVRKSWSAYRPEGTWRVAGNTTHWLVIDIASQSQVHYNLISGELLVNGIPLSRPPREYEDHPMWRVLFGRTAVEVMPTSAAAMQFSAKRQYRGYEVRFGRKESSSGHSDLLVQASSFNTDYETIPSRLLQGMFPDHFVSGYVHWYNHSNDTLEFRPRETPWNSNNSTWVLSRSTKGWTLKRNDSTVLGANSRTATAIADVLLPLAERSDIHVIFRPLEGSSLEVDVPALRLGFFLEAGGSNLRSREYLGMSIDEDQLLGTLNGFANKIVLKDEKRRLVLVPEGPVSWVLSNGHIRVTVLKASITKVHPLHVDGLLGRLTDNGNLQCKLFLSYLHALTSHCLPDPLTKKTGVEQALSILNSAAVRSFDRLSQENIDILALIANLCPKRHYYPQNERVMQTVSWVPNLSYLSHHDGFYRAVGAIFEQASQMNLFYPGSDSEQLDIRSHIETSEFLMDRDRIRMSTFRVSGFGAEEHTTAYDVTYRGRDCDQGSARGINAYVLSSILHQGRTTLHTVALQGGELWKILSTAPMVLGPDQNLHVAQLVYSADAANYGLDLSQWPALHKALSTQSGLANKFSVMMWLSAVAAHNQADMRLLQILALFFTAQEFRGVDLPLIQLCHPSKGYKATSQLLQATVSSYRVKLSCSPEAQLRAKSGESRSSFLSRRDKQYHTNQKNAVEILVEQLRRQWPKETLDSLVHVDKKVSDYVRLDKIMSAVGQQFRDWFANLRLLEYSQHLERALTRFDQSPLTFYQPAIATLTTPTRTRTFISVRDLFAGPAPMLPIMPSGLELEPSVSHEGRISRLAGLLDALRTTAAQSRYEVSYIKELQASMRSLREQDNTLYPNVRDQYPVKFLDRHLKDCQKNIDELFFRLTTAGTATQNGAELWHGPRLSPLLFLQQLSTRTWTHLGQGWRRCVIRYGLALSALQRGERLVSAAKLRSDEDLIKELKNIGHRTWDPLEHPEWLLLEVESGIIIRDVQEQIASEMIEPRSQSNAVLQLNMGEGKSSVIVPMVAVELADGSQLARVVVAKPQSKQMMQMLTSKLGGLVDRRVYYMPFSRALTSSTALANVIDKMLKDCRDSGGVLLVQPEHLLSFQLMGIECYCGESTGKQLIGRSFVRLQDFLDSSSRDIVDESDENFSPKFELIYTMGSQQSIELSPARWIIMQQVFGLVRSLAADIAGELPKSIEIEPRDEGAFPRVRILKEDAGELLIKRIARCICDTGLDGFPIARKQEHVRDAVFEYITQYNLDLDEITAVEEPGNEGFWTESTKPLLLLLRGILAGGVLAFALSRKRWRVDFGLATDRAPPTKLAVPYRAKDNPTPRSEFSHPDIVIALTSLTYYYGGLEDEDLFIALAHLMGSDQASIEYDAWINDSPHMPAAFRQLEGINLKDRPQCVSDVFPHLKYGKSVIDYFLGHIVFPKEVKEFPYKLSASGWDIGKRKAHYTTGFSGTNDSRKILPLDIKHIDLPSQTHTNALVLEYLLQPENLVISLPDRPLLSVTTDAQRFLDTVVNFERPIRVILDVGAQILEMNNWQVAQSWLQMVTNTETQAAVFVNDDDELSVIDRRGSVELLQTSSYATRLGACLVFLDEAHTRGIDLQLPSDYRAAVTLGANLTKDRLVQACMRLRKLGRGQSVVFCVSAEIKDKIQRVTTIPPDAAIEVKDVLHWAISETFTDTERSMPLWAAQGVRFLHQERLWKSAQVNGLTNMSNTSAEQFLENEAQSIETRYRPNPEKATPMANLLRTGSQRLNEIRERCSEFEYLNFNSSTLEEEQERELSPEIEQERQVQRPDPARPADHFLHPDIRSFVETGSLIPTSTAYVPAFHVLRSTSAAAYFEPSQLSSGKLFVTNDFAQTVNGSEIGYVSDSYQRPVQWILSSRAKDTNSALDILMVISPYEAEGLMPMLQSANSDKATLHLYKPRCLTGHVSFDQLDFFTIPARHLQLEVPRSLLIELNLFAGQLYFNTYEDYLDTCTFLGLAADVPKEGDVVAVDGYILRDGNGKSKFNESPVRFLQILTSKIRRNGQSISKTHVGGMLEGKLFQRSDIKRWSSMV</sequence>
<dbReference type="STRING" id="2512241.A0A553HU89"/>
<evidence type="ECO:0000256" key="3">
    <source>
        <dbReference type="ARBA" id="ARBA00022670"/>
    </source>
</evidence>
<gene>
    <name evidence="11" type="ORF">FHL15_007509</name>
</gene>
<protein>
    <recommendedName>
        <fullName evidence="2">ubiquitinyl hydrolase 1</fullName>
        <ecNumber evidence="2">3.4.19.12</ecNumber>
    </recommendedName>
</protein>
<dbReference type="EC" id="3.4.19.12" evidence="2"/>
<evidence type="ECO:0000313" key="12">
    <source>
        <dbReference type="Proteomes" id="UP000319160"/>
    </source>
</evidence>
<dbReference type="Pfam" id="PF20255">
    <property type="entry name" value="DUF6606"/>
    <property type="match status" value="1"/>
</dbReference>
<name>A0A553HU89_9PEZI</name>
<proteinExistence type="predicted"/>
<evidence type="ECO:0000259" key="10">
    <source>
        <dbReference type="Pfam" id="PF20255"/>
    </source>
</evidence>
<dbReference type="InterPro" id="IPR022105">
    <property type="entry name" value="DUF3645"/>
</dbReference>
<keyword evidence="12" id="KW-1185">Reference proteome</keyword>
<feature type="compositionally biased region" description="Basic and acidic residues" evidence="7">
    <location>
        <begin position="2814"/>
        <end position="2837"/>
    </location>
</feature>
<dbReference type="Proteomes" id="UP000319160">
    <property type="component" value="Unassembled WGS sequence"/>
</dbReference>
<dbReference type="InterPro" id="IPR022099">
    <property type="entry name" value="DUF3638"/>
</dbReference>
<keyword evidence="5" id="KW-0378">Hydrolase</keyword>
<dbReference type="PANTHER" id="PTHR13367">
    <property type="entry name" value="UBIQUITIN THIOESTERASE"/>
    <property type="match status" value="1"/>
</dbReference>
<dbReference type="Pfam" id="PF12340">
    <property type="entry name" value="DUF3638"/>
    <property type="match status" value="1"/>
</dbReference>
<keyword evidence="3" id="KW-0645">Protease</keyword>
<dbReference type="OrthoDB" id="3182339at2759"/>
<feature type="region of interest" description="Disordered" evidence="7">
    <location>
        <begin position="2809"/>
        <end position="2837"/>
    </location>
</feature>
<evidence type="ECO:0000256" key="2">
    <source>
        <dbReference type="ARBA" id="ARBA00012759"/>
    </source>
</evidence>
<dbReference type="InterPro" id="IPR051346">
    <property type="entry name" value="OTU_Deubiquitinase"/>
</dbReference>
<feature type="domain" description="DUF6606" evidence="10">
    <location>
        <begin position="11"/>
        <end position="272"/>
    </location>
</feature>
<feature type="domain" description="DUF3638" evidence="8">
    <location>
        <begin position="1991"/>
        <end position="2216"/>
    </location>
</feature>
<evidence type="ECO:0000256" key="5">
    <source>
        <dbReference type="ARBA" id="ARBA00022801"/>
    </source>
</evidence>
<dbReference type="EMBL" id="VFLP01000044">
    <property type="protein sequence ID" value="TRX91504.1"/>
    <property type="molecule type" value="Genomic_DNA"/>
</dbReference>
<reference evidence="12" key="1">
    <citation type="submission" date="2019-06" db="EMBL/GenBank/DDBJ databases">
        <title>Draft genome sequence of the griseofulvin-producing fungus Xylaria cubensis strain G536.</title>
        <authorList>
            <person name="Mead M.E."/>
            <person name="Raja H.A."/>
            <person name="Steenwyk J.L."/>
            <person name="Knowles S.L."/>
            <person name="Oberlies N.H."/>
            <person name="Rokas A."/>
        </authorList>
    </citation>
    <scope>NUCLEOTIDE SEQUENCE [LARGE SCALE GENOMIC DNA]</scope>
    <source>
        <strain evidence="12">G536</strain>
    </source>
</reference>
<organism evidence="11 12">
    <name type="scientific">Xylaria flabelliformis</name>
    <dbReference type="NCBI Taxonomy" id="2512241"/>
    <lineage>
        <taxon>Eukaryota</taxon>
        <taxon>Fungi</taxon>
        <taxon>Dikarya</taxon>
        <taxon>Ascomycota</taxon>
        <taxon>Pezizomycotina</taxon>
        <taxon>Sordariomycetes</taxon>
        <taxon>Xylariomycetidae</taxon>
        <taxon>Xylariales</taxon>
        <taxon>Xylariaceae</taxon>
        <taxon>Xylaria</taxon>
    </lineage>
</organism>
<keyword evidence="4" id="KW-0833">Ubl conjugation pathway</keyword>
<dbReference type="InterPro" id="IPR046541">
    <property type="entry name" value="DUF6606"/>
</dbReference>
<evidence type="ECO:0000256" key="7">
    <source>
        <dbReference type="SAM" id="MobiDB-lite"/>
    </source>
</evidence>
<feature type="domain" description="DUF3645" evidence="9">
    <location>
        <begin position="2343"/>
        <end position="2375"/>
    </location>
</feature>
<comment type="catalytic activity">
    <reaction evidence="1">
        <text>Thiol-dependent hydrolysis of ester, thioester, amide, peptide and isopeptide bonds formed by the C-terminal Gly of ubiquitin (a 76-residue protein attached to proteins as an intracellular targeting signal).</text>
        <dbReference type="EC" id="3.4.19.12"/>
    </reaction>
</comment>